<dbReference type="Proteomes" id="UP001501842">
    <property type="component" value="Unassembled WGS sequence"/>
</dbReference>
<dbReference type="Gene3D" id="3.30.1360.20">
    <property type="entry name" value="Transcriptional coactivator/pterin dehydratase"/>
    <property type="match status" value="1"/>
</dbReference>
<organism evidence="6 7">
    <name type="scientific">Actinocorallia aurantiaca</name>
    <dbReference type="NCBI Taxonomy" id="46204"/>
    <lineage>
        <taxon>Bacteria</taxon>
        <taxon>Bacillati</taxon>
        <taxon>Actinomycetota</taxon>
        <taxon>Actinomycetes</taxon>
        <taxon>Streptosporangiales</taxon>
        <taxon>Thermomonosporaceae</taxon>
        <taxon>Actinocorallia</taxon>
    </lineage>
</organism>
<comment type="caution">
    <text evidence="6">The sequence shown here is derived from an EMBL/GenBank/DDBJ whole genome shotgun (WGS) entry which is preliminary data.</text>
</comment>
<comment type="similarity">
    <text evidence="2">Belongs to the pterin-4-alpha-carbinolamine dehydratase family.</text>
</comment>
<dbReference type="EC" id="4.2.1.96" evidence="3"/>
<protein>
    <recommendedName>
        <fullName evidence="4">Putative pterin-4-alpha-carbinolamine dehydratase</fullName>
        <ecNumber evidence="3">4.2.1.96</ecNumber>
    </recommendedName>
</protein>
<gene>
    <name evidence="6" type="ORF">GCM10010439_29390</name>
</gene>
<dbReference type="RefSeq" id="WP_344450911.1">
    <property type="nucleotide sequence ID" value="NZ_BAAATZ010000009.1"/>
</dbReference>
<dbReference type="SUPFAM" id="SSF55248">
    <property type="entry name" value="PCD-like"/>
    <property type="match status" value="1"/>
</dbReference>
<dbReference type="CDD" id="cd00488">
    <property type="entry name" value="PCD_DCoH"/>
    <property type="match status" value="1"/>
</dbReference>
<dbReference type="PANTHER" id="PTHR12599">
    <property type="entry name" value="PTERIN-4-ALPHA-CARBINOLAMINE DEHYDRATASE"/>
    <property type="match status" value="1"/>
</dbReference>
<evidence type="ECO:0000256" key="2">
    <source>
        <dbReference type="ARBA" id="ARBA00006472"/>
    </source>
</evidence>
<evidence type="ECO:0000256" key="3">
    <source>
        <dbReference type="ARBA" id="ARBA00013252"/>
    </source>
</evidence>
<evidence type="ECO:0000313" key="6">
    <source>
        <dbReference type="EMBL" id="GAA2726534.1"/>
    </source>
</evidence>
<name>A0ABN3U919_9ACTN</name>
<evidence type="ECO:0000256" key="4">
    <source>
        <dbReference type="ARBA" id="ARBA00021735"/>
    </source>
</evidence>
<dbReference type="InterPro" id="IPR036428">
    <property type="entry name" value="PCD_sf"/>
</dbReference>
<dbReference type="InterPro" id="IPR001533">
    <property type="entry name" value="Pterin_deHydtase"/>
</dbReference>
<proteinExistence type="inferred from homology"/>
<evidence type="ECO:0000256" key="1">
    <source>
        <dbReference type="ARBA" id="ARBA00001554"/>
    </source>
</evidence>
<keyword evidence="5" id="KW-0456">Lyase</keyword>
<keyword evidence="7" id="KW-1185">Reference proteome</keyword>
<comment type="catalytic activity">
    <reaction evidence="1">
        <text>(4aS,6R)-4a-hydroxy-L-erythro-5,6,7,8-tetrahydrobiopterin = (6R)-L-erythro-6,7-dihydrobiopterin + H2O</text>
        <dbReference type="Rhea" id="RHEA:11920"/>
        <dbReference type="ChEBI" id="CHEBI:15377"/>
        <dbReference type="ChEBI" id="CHEBI:15642"/>
        <dbReference type="ChEBI" id="CHEBI:43120"/>
        <dbReference type="EC" id="4.2.1.96"/>
    </reaction>
</comment>
<dbReference type="NCBIfam" id="NF002017">
    <property type="entry name" value="PRK00823.1-2"/>
    <property type="match status" value="1"/>
</dbReference>
<dbReference type="EMBL" id="BAAATZ010000009">
    <property type="protein sequence ID" value="GAA2726534.1"/>
    <property type="molecule type" value="Genomic_DNA"/>
</dbReference>
<accession>A0ABN3U919</accession>
<reference evidence="6 7" key="1">
    <citation type="journal article" date="2019" name="Int. J. Syst. Evol. Microbiol.">
        <title>The Global Catalogue of Microorganisms (GCM) 10K type strain sequencing project: providing services to taxonomists for standard genome sequencing and annotation.</title>
        <authorList>
            <consortium name="The Broad Institute Genomics Platform"/>
            <consortium name="The Broad Institute Genome Sequencing Center for Infectious Disease"/>
            <person name="Wu L."/>
            <person name="Ma J."/>
        </authorList>
    </citation>
    <scope>NUCLEOTIDE SEQUENCE [LARGE SCALE GENOMIC DNA]</scope>
    <source>
        <strain evidence="6 7">JCM 8201</strain>
    </source>
</reference>
<evidence type="ECO:0000313" key="7">
    <source>
        <dbReference type="Proteomes" id="UP001501842"/>
    </source>
</evidence>
<evidence type="ECO:0000256" key="5">
    <source>
        <dbReference type="ARBA" id="ARBA00023239"/>
    </source>
</evidence>
<dbReference type="Pfam" id="PF01329">
    <property type="entry name" value="Pterin_4a"/>
    <property type="match status" value="1"/>
</dbReference>
<dbReference type="PANTHER" id="PTHR12599:SF0">
    <property type="entry name" value="PTERIN-4-ALPHA-CARBINOLAMINE DEHYDRATASE"/>
    <property type="match status" value="1"/>
</dbReference>
<sequence>MENGWENTGHALVREFVFSDFAGAMAFVNRVAQVAEEKNHHPDIQIRWNKVTLTLSTHTSGGLTEKDFRLAEAIDSL</sequence>